<sequence length="720" mass="80675">MVGYSGSFTMNWFPLKGSVSNFSLSVMLLGGILLSDFSNAKSLRVTQNANGPTGLVMMPTARMFDEGEWSIQFSGDHPYTRYVVTAQPLPWLQALFKYTDIATKPYGPASFSGSQTYKDKSTDIKVRLVKETYFLPEVSLGINDIGGTGLFSGEYLTASKQIKNMDFTLGMGWGYLGKREHLKNPFTYLSSFFDSRASLTGNAGNLTKFKPFSGKGVSLFGGAEYHFDSLPLVAKVEYDANNYRNEPAGGDLKQDIPINFDVVYSPSKHVDLHAGVVRGNTLMLGLSLRTNLTSKGPEKYFDPKPVEVNDSTVYKSTRDWKDVANEISLSSGYAVESIEKGDGSVIVSGQPKAFQDSAMGIGRVARVLVNQEELEDVNSIVVSDTAFGQEVVAVKLDKATFEKAANLEIDQSEILEKTEFLPGSEKQNSDSVKSMLFDSKQHRFNYQILPFFAASYGGPDSFVLYQLGLSLDTNYFLNKNRWASGSVQLGLADNYNLYKVDGYSKLPPVRTYIKDYLKTSKLRIQNLQFNDFEKLGDNWFAIGYAGYLESMYAGVGAEVMYRPLGNWAVGLDLNHVKQRDFDQRFGLRDYSVTTGHLTGYYENKDDILFKVSAGRYLAKDVGVTIDFSRKFRSGARLGFWATKTNVSAEDFGEGSFDKGFYMTFPMNLFTFKSTRDTANFRWQFLTRDGGQKLVKKYELYDMTDTRSLKFMKNSFDHVLR</sequence>
<dbReference type="InterPro" id="IPR010344">
    <property type="entry name" value="YbjH"/>
</dbReference>
<dbReference type="AlphaFoldDB" id="A0A4P9K3U5"/>
<dbReference type="Proteomes" id="UP000304864">
    <property type="component" value="Chromosome"/>
</dbReference>
<reference evidence="1 2" key="1">
    <citation type="submission" date="2019-05" db="EMBL/GenBank/DDBJ databases">
        <title>Thiomicrorhabdus sediminis sp. nov, a novel sulfur-oxidizing bacterium isolated from coastal sediment.</title>
        <authorList>
            <person name="Liu X."/>
        </authorList>
    </citation>
    <scope>NUCLEOTIDE SEQUENCE [LARGE SCALE GENOMIC DNA]</scope>
    <source>
        <strain evidence="1 2">G1</strain>
    </source>
</reference>
<dbReference type="Pfam" id="PF06082">
    <property type="entry name" value="YjbH"/>
    <property type="match status" value="1"/>
</dbReference>
<protein>
    <submittedName>
        <fullName evidence="1">YjbH domain-containing protein</fullName>
    </submittedName>
</protein>
<accession>A0A4P9K3U5</accession>
<dbReference type="EMBL" id="CP040602">
    <property type="protein sequence ID" value="QCU89555.1"/>
    <property type="molecule type" value="Genomic_DNA"/>
</dbReference>
<name>A0A4P9K3U5_9GAMM</name>
<dbReference type="KEGG" id="thig:FE785_02335"/>
<evidence type="ECO:0000313" key="1">
    <source>
        <dbReference type="EMBL" id="QCU89555.1"/>
    </source>
</evidence>
<keyword evidence="2" id="KW-1185">Reference proteome</keyword>
<proteinExistence type="predicted"/>
<evidence type="ECO:0000313" key="2">
    <source>
        <dbReference type="Proteomes" id="UP000304864"/>
    </source>
</evidence>
<organism evidence="1 2">
    <name type="scientific">Thiomicrorhabdus sediminis</name>
    <dbReference type="NCBI Taxonomy" id="2580412"/>
    <lineage>
        <taxon>Bacteria</taxon>
        <taxon>Pseudomonadati</taxon>
        <taxon>Pseudomonadota</taxon>
        <taxon>Gammaproteobacteria</taxon>
        <taxon>Thiotrichales</taxon>
        <taxon>Piscirickettsiaceae</taxon>
        <taxon>Thiomicrorhabdus</taxon>
    </lineage>
</organism>
<dbReference type="OrthoDB" id="19542at2"/>
<gene>
    <name evidence="1" type="ORF">FE785_02335</name>
</gene>